<dbReference type="GO" id="GO:0006631">
    <property type="term" value="P:fatty acid metabolic process"/>
    <property type="evidence" value="ECO:0007669"/>
    <property type="project" value="TreeGrafter"/>
</dbReference>
<dbReference type="InterPro" id="IPR045851">
    <property type="entry name" value="AMP-bd_C_sf"/>
</dbReference>
<protein>
    <submittedName>
        <fullName evidence="5">AMP-binding protein</fullName>
    </submittedName>
</protein>
<keyword evidence="6" id="KW-1185">Reference proteome</keyword>
<evidence type="ECO:0000313" key="6">
    <source>
        <dbReference type="Proteomes" id="UP000541185"/>
    </source>
</evidence>
<evidence type="ECO:0000313" key="5">
    <source>
        <dbReference type="EMBL" id="NML43348.1"/>
    </source>
</evidence>
<dbReference type="Gene3D" id="3.40.50.12780">
    <property type="entry name" value="N-terminal domain of ligase-like"/>
    <property type="match status" value="1"/>
</dbReference>
<evidence type="ECO:0000259" key="4">
    <source>
        <dbReference type="Pfam" id="PF13193"/>
    </source>
</evidence>
<sequence>MELDLRLWATQDPGRLAVRAAGRDTSYGELEALTNQIAHVLQRQGVRRGDHVAAVIGNDVMIFAVVWGAYRLGAYITPIPSTASAADAAYVVADCGASVVVVNAALAETMASLPALAPSVGTWLSVHGAMPGFQAMEPLLRDAPATPVAEEHSGALMMYTSGTTGKPKGVIRPLPAQRQATPAFAADLCAMFDITAGARYLSTAPLYHAAPLRWGLAFLAAGGSVIAMGKFDAAEALDLIERERITHSQWVPTMFHRMLALPEERRRAFHAPEHRMAVHAAAPCAVPLKRAMIEWWGPIIEEYYSGSEGVGLTAISTAEWLGHAGSVGRAKKGVLHVLGDDDQELGAGQTGRIFFSGISHFAYHNAPEKTAARTSRQGFQTFGDVGHVDEEGYLFLTDRLDDMIISGGVNIYPQELEGAISEMPEVAEAAVIGAPDPVFGEKPVCFVVPRPSVQDPAAFVERLDAWCRDRLGRIKRPREFRVLQALPYSAQGKLLRRELRRLLA</sequence>
<comment type="similarity">
    <text evidence="1">Belongs to the ATP-dependent AMP-binding enzyme family.</text>
</comment>
<dbReference type="Pfam" id="PF13193">
    <property type="entry name" value="AMP-binding_C"/>
    <property type="match status" value="1"/>
</dbReference>
<dbReference type="InterPro" id="IPR025110">
    <property type="entry name" value="AMP-bd_C"/>
</dbReference>
<proteinExistence type="inferred from homology"/>
<dbReference type="PANTHER" id="PTHR43201">
    <property type="entry name" value="ACYL-COA SYNTHETASE"/>
    <property type="match status" value="1"/>
</dbReference>
<comment type="caution">
    <text evidence="5">The sequence shown here is derived from an EMBL/GenBank/DDBJ whole genome shotgun (WGS) entry which is preliminary data.</text>
</comment>
<dbReference type="EMBL" id="JABBFX010000001">
    <property type="protein sequence ID" value="NML43348.1"/>
    <property type="molecule type" value="Genomic_DNA"/>
</dbReference>
<accession>A0A848H6N1</accession>
<dbReference type="Proteomes" id="UP000541185">
    <property type="component" value="Unassembled WGS sequence"/>
</dbReference>
<dbReference type="InterPro" id="IPR000873">
    <property type="entry name" value="AMP-dep_synth/lig_dom"/>
</dbReference>
<dbReference type="Gene3D" id="3.30.300.30">
    <property type="match status" value="1"/>
</dbReference>
<dbReference type="InterPro" id="IPR020845">
    <property type="entry name" value="AMP-binding_CS"/>
</dbReference>
<evidence type="ECO:0000256" key="2">
    <source>
        <dbReference type="ARBA" id="ARBA00022598"/>
    </source>
</evidence>
<keyword evidence="2" id="KW-0436">Ligase</keyword>
<dbReference type="RefSeq" id="WP_169417559.1">
    <property type="nucleotide sequence ID" value="NZ_JABBFX010000001.1"/>
</dbReference>
<dbReference type="PANTHER" id="PTHR43201:SF5">
    <property type="entry name" value="MEDIUM-CHAIN ACYL-COA LIGASE ACSF2, MITOCHONDRIAL"/>
    <property type="match status" value="1"/>
</dbReference>
<dbReference type="Pfam" id="PF00501">
    <property type="entry name" value="AMP-binding"/>
    <property type="match status" value="1"/>
</dbReference>
<feature type="domain" description="AMP-binding enzyme C-terminal" evidence="4">
    <location>
        <begin position="415"/>
        <end position="493"/>
    </location>
</feature>
<dbReference type="SUPFAM" id="SSF56801">
    <property type="entry name" value="Acetyl-CoA synthetase-like"/>
    <property type="match status" value="1"/>
</dbReference>
<dbReference type="PROSITE" id="PS00455">
    <property type="entry name" value="AMP_BINDING"/>
    <property type="match status" value="1"/>
</dbReference>
<dbReference type="InterPro" id="IPR042099">
    <property type="entry name" value="ANL_N_sf"/>
</dbReference>
<organism evidence="5 6">
    <name type="scientific">Ramlibacter agri</name>
    <dbReference type="NCBI Taxonomy" id="2728837"/>
    <lineage>
        <taxon>Bacteria</taxon>
        <taxon>Pseudomonadati</taxon>
        <taxon>Pseudomonadota</taxon>
        <taxon>Betaproteobacteria</taxon>
        <taxon>Burkholderiales</taxon>
        <taxon>Comamonadaceae</taxon>
        <taxon>Ramlibacter</taxon>
    </lineage>
</organism>
<gene>
    <name evidence="5" type="ORF">HHL11_06265</name>
</gene>
<dbReference type="AlphaFoldDB" id="A0A848H6N1"/>
<evidence type="ECO:0000259" key="3">
    <source>
        <dbReference type="Pfam" id="PF00501"/>
    </source>
</evidence>
<feature type="domain" description="AMP-dependent synthetase/ligase" evidence="3">
    <location>
        <begin position="7"/>
        <end position="359"/>
    </location>
</feature>
<dbReference type="GO" id="GO:0031956">
    <property type="term" value="F:medium-chain fatty acid-CoA ligase activity"/>
    <property type="evidence" value="ECO:0007669"/>
    <property type="project" value="TreeGrafter"/>
</dbReference>
<name>A0A848H6N1_9BURK</name>
<reference evidence="5 6" key="1">
    <citation type="submission" date="2020-04" db="EMBL/GenBank/DDBJ databases">
        <title>Ramlibacter sp. G-1-2-2 isolated from soil.</title>
        <authorList>
            <person name="Dahal R.H."/>
        </authorList>
    </citation>
    <scope>NUCLEOTIDE SEQUENCE [LARGE SCALE GENOMIC DNA]</scope>
    <source>
        <strain evidence="5 6">G-1-2-2</strain>
    </source>
</reference>
<evidence type="ECO:0000256" key="1">
    <source>
        <dbReference type="ARBA" id="ARBA00006432"/>
    </source>
</evidence>